<proteinExistence type="predicted"/>
<organism evidence="1 2">
    <name type="scientific">Afipia carboxydohydrogena</name>
    <name type="common">Pseudomonas carboxydohydrogena</name>
    <dbReference type="NCBI Taxonomy" id="290"/>
    <lineage>
        <taxon>Bacteria</taxon>
        <taxon>Pseudomonadati</taxon>
        <taxon>Pseudomonadota</taxon>
        <taxon>Alphaproteobacteria</taxon>
        <taxon>Hyphomicrobiales</taxon>
        <taxon>Nitrobacteraceae</taxon>
        <taxon>Afipia</taxon>
    </lineage>
</organism>
<evidence type="ECO:0000313" key="1">
    <source>
        <dbReference type="EMBL" id="WEF51002.1"/>
    </source>
</evidence>
<evidence type="ECO:0000313" key="2">
    <source>
        <dbReference type="Proteomes" id="UP001213907"/>
    </source>
</evidence>
<sequence length="360" mass="40671">MAESQEHFPYHETGFQSLSTTLSEPRLSTYLTAAAHNPERAFKMYLWNARLSKALRFPLEVTEITVRNRIHYALCDRWGNNWPNNPDFARVAAEKTKERLDVARRDLGVRRQQTDRIVAALSFGFWTALLKGRFVESMWRGRVERFFPHLPNDLDFHAKVATLADGVETSRNLRNRIGHLEPIFATDLSLAHSQLVKLVGYGCRSTSKWMKHHSTLDRVLREGSDPAIKDEVVYAKSKRNFVSLPEETPLAAALTQLSATTDGFIVSLGQNHRVVVTLASVGNWICSQADDGIFDIGDWRLGDVSRMSANTPVVSRRSVTSEFLASLWKTSPHQRYAIITERGRDAEATLGVADLHSLLQ</sequence>
<reference evidence="1 2" key="1">
    <citation type="submission" date="2022-11" db="EMBL/GenBank/DDBJ databases">
        <authorList>
            <person name="Siebert D."/>
            <person name="Busche T."/>
            <person name="Saydam E."/>
            <person name="Kalinowski J."/>
            <person name="Ruckert C."/>
            <person name="Blombach B."/>
        </authorList>
    </citation>
    <scope>NUCLEOTIDE SEQUENCE [LARGE SCALE GENOMIC DNA]</scope>
    <source>
        <strain evidence="1 2">DSM 1083</strain>
    </source>
</reference>
<keyword evidence="2" id="KW-1185">Reference proteome</keyword>
<evidence type="ECO:0008006" key="3">
    <source>
        <dbReference type="Google" id="ProtNLM"/>
    </source>
</evidence>
<accession>A0ABY8BRR0</accession>
<dbReference type="RefSeq" id="WP_275246623.1">
    <property type="nucleotide sequence ID" value="NZ_BAABDX010000001.1"/>
</dbReference>
<gene>
    <name evidence="1" type="ORF">AFIC_002564</name>
</gene>
<dbReference type="Proteomes" id="UP001213907">
    <property type="component" value="Chromosome"/>
</dbReference>
<dbReference type="EMBL" id="CP113162">
    <property type="protein sequence ID" value="WEF51002.1"/>
    <property type="molecule type" value="Genomic_DNA"/>
</dbReference>
<protein>
    <recommendedName>
        <fullName evidence="3">Abi-like protein</fullName>
    </recommendedName>
</protein>
<name>A0ABY8BRR0_AFICR</name>